<evidence type="ECO:0000256" key="4">
    <source>
        <dbReference type="ARBA" id="ARBA00022807"/>
    </source>
</evidence>
<keyword evidence="3" id="KW-0378">Hydrolase</keyword>
<keyword evidence="2" id="KW-0645">Protease</keyword>
<dbReference type="RefSeq" id="WP_091527844.1">
    <property type="nucleotide sequence ID" value="NZ_FOLT01000001.1"/>
</dbReference>
<dbReference type="EMBL" id="FOLT01000001">
    <property type="protein sequence ID" value="SFB85743.1"/>
    <property type="molecule type" value="Genomic_DNA"/>
</dbReference>
<evidence type="ECO:0000256" key="3">
    <source>
        <dbReference type="ARBA" id="ARBA00022801"/>
    </source>
</evidence>
<sequence>MIAIQFRREGSNLMSVQMSGHAEAGPYGYDIVCAAVSALSIGTVNSLTEIAGIPLKVVSAEDSGGYLEFTIPAGISQKQMETGQILLKSLHLSLKSIEEEYSEYVKINSLQEK</sequence>
<comment type="similarity">
    <text evidence="5">Belongs to the Prp family.</text>
</comment>
<dbReference type="PANTHER" id="PTHR39178">
    <property type="entry name" value="HYPOTHETICAL RIBOSOME-ASSOCIATED PROTEIN"/>
    <property type="match status" value="1"/>
</dbReference>
<name>A0A1I1ELD5_9LACT</name>
<dbReference type="InterPro" id="IPR007422">
    <property type="entry name" value="Peptidase_Prp"/>
</dbReference>
<dbReference type="Gene3D" id="3.30.70.1490">
    <property type="entry name" value="Cysteine protease Prp"/>
    <property type="match status" value="1"/>
</dbReference>
<keyword evidence="4" id="KW-0788">Thiol protease</keyword>
<evidence type="ECO:0000256" key="2">
    <source>
        <dbReference type="ARBA" id="ARBA00022670"/>
    </source>
</evidence>
<dbReference type="CDD" id="cd16332">
    <property type="entry name" value="Prp-like"/>
    <property type="match status" value="1"/>
</dbReference>
<dbReference type="SUPFAM" id="SSF118010">
    <property type="entry name" value="TM1457-like"/>
    <property type="match status" value="1"/>
</dbReference>
<evidence type="ECO:0000256" key="1">
    <source>
        <dbReference type="ARBA" id="ARBA00022517"/>
    </source>
</evidence>
<reference evidence="8" key="1">
    <citation type="submission" date="2016-10" db="EMBL/GenBank/DDBJ databases">
        <authorList>
            <person name="Varghese N."/>
            <person name="Submissions S."/>
        </authorList>
    </citation>
    <scope>NUCLEOTIDE SEQUENCE [LARGE SCALE GENOMIC DNA]</scope>
    <source>
        <strain evidence="8">DSM 23664</strain>
    </source>
</reference>
<dbReference type="PANTHER" id="PTHR39178:SF1">
    <property type="entry name" value="RIBOSOMAL-PROCESSING CYSTEINE PROTEASE PRP"/>
    <property type="match status" value="1"/>
</dbReference>
<evidence type="ECO:0000256" key="5">
    <source>
        <dbReference type="ARBA" id="ARBA00044503"/>
    </source>
</evidence>
<accession>A0A1I1ELD5</accession>
<gene>
    <name evidence="7" type="ORF">SAMN04488102_101141</name>
</gene>
<proteinExistence type="inferred from homology"/>
<dbReference type="Pfam" id="PF04327">
    <property type="entry name" value="Peptidase_Prp"/>
    <property type="match status" value="1"/>
</dbReference>
<protein>
    <recommendedName>
        <fullName evidence="6">Ribosomal processing cysteine protease Prp</fullName>
    </recommendedName>
</protein>
<evidence type="ECO:0000313" key="7">
    <source>
        <dbReference type="EMBL" id="SFB85743.1"/>
    </source>
</evidence>
<dbReference type="Proteomes" id="UP000199612">
    <property type="component" value="Unassembled WGS sequence"/>
</dbReference>
<dbReference type="OrthoDB" id="48998at2"/>
<dbReference type="GO" id="GO:0008234">
    <property type="term" value="F:cysteine-type peptidase activity"/>
    <property type="evidence" value="ECO:0007669"/>
    <property type="project" value="UniProtKB-KW"/>
</dbReference>
<evidence type="ECO:0000313" key="8">
    <source>
        <dbReference type="Proteomes" id="UP000199612"/>
    </source>
</evidence>
<dbReference type="GO" id="GO:0006508">
    <property type="term" value="P:proteolysis"/>
    <property type="evidence" value="ECO:0007669"/>
    <property type="project" value="UniProtKB-KW"/>
</dbReference>
<organism evidence="7 8">
    <name type="scientific">Alkalibacterium subtropicum</name>
    <dbReference type="NCBI Taxonomy" id="753702"/>
    <lineage>
        <taxon>Bacteria</taxon>
        <taxon>Bacillati</taxon>
        <taxon>Bacillota</taxon>
        <taxon>Bacilli</taxon>
        <taxon>Lactobacillales</taxon>
        <taxon>Carnobacteriaceae</taxon>
        <taxon>Alkalibacterium</taxon>
    </lineage>
</organism>
<keyword evidence="8" id="KW-1185">Reference proteome</keyword>
<dbReference type="STRING" id="753702.SAMN04488102_101141"/>
<keyword evidence="1" id="KW-0690">Ribosome biogenesis</keyword>
<dbReference type="AlphaFoldDB" id="A0A1I1ELD5"/>
<dbReference type="GO" id="GO:0042254">
    <property type="term" value="P:ribosome biogenesis"/>
    <property type="evidence" value="ECO:0007669"/>
    <property type="project" value="UniProtKB-KW"/>
</dbReference>
<dbReference type="InterPro" id="IPR036764">
    <property type="entry name" value="Peptidase_Prp_sf"/>
</dbReference>
<evidence type="ECO:0000256" key="6">
    <source>
        <dbReference type="ARBA" id="ARBA00044538"/>
    </source>
</evidence>